<evidence type="ECO:0000313" key="3">
    <source>
        <dbReference type="Proteomes" id="UP000704712"/>
    </source>
</evidence>
<dbReference type="EMBL" id="JAACNO010000301">
    <property type="protein sequence ID" value="KAF4148307.1"/>
    <property type="molecule type" value="Genomic_DNA"/>
</dbReference>
<proteinExistence type="predicted"/>
<reference evidence="2" key="1">
    <citation type="submission" date="2020-03" db="EMBL/GenBank/DDBJ databases">
        <title>Hybrid Assembly of Korean Phytophthora infestans isolates.</title>
        <authorList>
            <person name="Prokchorchik M."/>
            <person name="Lee Y."/>
            <person name="Seo J."/>
            <person name="Cho J.-H."/>
            <person name="Park Y.-E."/>
            <person name="Jang D.-C."/>
            <person name="Im J.-S."/>
            <person name="Choi J.-G."/>
            <person name="Park H.-J."/>
            <person name="Lee G.-B."/>
            <person name="Lee Y.-G."/>
            <person name="Hong S.-Y."/>
            <person name="Cho K."/>
            <person name="Sohn K.H."/>
        </authorList>
    </citation>
    <scope>NUCLEOTIDE SEQUENCE</scope>
    <source>
        <strain evidence="2">KR_2_A2</strain>
    </source>
</reference>
<evidence type="ECO:0000256" key="1">
    <source>
        <dbReference type="SAM" id="MobiDB-lite"/>
    </source>
</evidence>
<accession>A0A8S9V838</accession>
<evidence type="ECO:0000313" key="2">
    <source>
        <dbReference type="EMBL" id="KAF4148307.1"/>
    </source>
</evidence>
<comment type="caution">
    <text evidence="2">The sequence shown here is derived from an EMBL/GenBank/DDBJ whole genome shotgun (WGS) entry which is preliminary data.</text>
</comment>
<sequence>MQSSGTVCAVQSEDVINRAEIINAVGSRLVDMDMYSSTQPGWETMTNAMVEKVFGKFAVDAITADRRKQIDGPWSPTSPPSSPVLRQGQRQVGYLSSYHVSQQTQR</sequence>
<dbReference type="AlphaFoldDB" id="A0A8S9V838"/>
<organism evidence="2 3">
    <name type="scientific">Phytophthora infestans</name>
    <name type="common">Potato late blight agent</name>
    <name type="synonym">Botrytis infestans</name>
    <dbReference type="NCBI Taxonomy" id="4787"/>
    <lineage>
        <taxon>Eukaryota</taxon>
        <taxon>Sar</taxon>
        <taxon>Stramenopiles</taxon>
        <taxon>Oomycota</taxon>
        <taxon>Peronosporomycetes</taxon>
        <taxon>Peronosporales</taxon>
        <taxon>Peronosporaceae</taxon>
        <taxon>Phytophthora</taxon>
    </lineage>
</organism>
<name>A0A8S9V838_PHYIN</name>
<dbReference type="Proteomes" id="UP000704712">
    <property type="component" value="Unassembled WGS sequence"/>
</dbReference>
<gene>
    <name evidence="2" type="ORF">GN958_ATG02505</name>
</gene>
<feature type="region of interest" description="Disordered" evidence="1">
    <location>
        <begin position="68"/>
        <end position="88"/>
    </location>
</feature>
<protein>
    <submittedName>
        <fullName evidence="2">Uncharacterized protein</fullName>
    </submittedName>
</protein>